<name>A0ACC3MQJ3_9PEZI</name>
<reference evidence="1" key="1">
    <citation type="submission" date="2023-07" db="EMBL/GenBank/DDBJ databases">
        <title>Black Yeasts Isolated from many extreme environments.</title>
        <authorList>
            <person name="Coleine C."/>
            <person name="Stajich J.E."/>
            <person name="Selbmann L."/>
        </authorList>
    </citation>
    <scope>NUCLEOTIDE SEQUENCE</scope>
    <source>
        <strain evidence="1">CCFEE 5714</strain>
    </source>
</reference>
<evidence type="ECO:0000313" key="2">
    <source>
        <dbReference type="Proteomes" id="UP001281147"/>
    </source>
</evidence>
<dbReference type="EMBL" id="JAUTXU010000187">
    <property type="protein sequence ID" value="KAK3700352.1"/>
    <property type="molecule type" value="Genomic_DNA"/>
</dbReference>
<protein>
    <submittedName>
        <fullName evidence="1">Uncharacterized protein</fullName>
    </submittedName>
</protein>
<keyword evidence="2" id="KW-1185">Reference proteome</keyword>
<dbReference type="Proteomes" id="UP001281147">
    <property type="component" value="Unassembled WGS sequence"/>
</dbReference>
<evidence type="ECO:0000313" key="1">
    <source>
        <dbReference type="EMBL" id="KAK3700352.1"/>
    </source>
</evidence>
<comment type="caution">
    <text evidence="1">The sequence shown here is derived from an EMBL/GenBank/DDBJ whole genome shotgun (WGS) entry which is preliminary data.</text>
</comment>
<organism evidence="1 2">
    <name type="scientific">Vermiconidia calcicola</name>
    <dbReference type="NCBI Taxonomy" id="1690605"/>
    <lineage>
        <taxon>Eukaryota</taxon>
        <taxon>Fungi</taxon>
        <taxon>Dikarya</taxon>
        <taxon>Ascomycota</taxon>
        <taxon>Pezizomycotina</taxon>
        <taxon>Dothideomycetes</taxon>
        <taxon>Dothideomycetidae</taxon>
        <taxon>Mycosphaerellales</taxon>
        <taxon>Extremaceae</taxon>
        <taxon>Vermiconidia</taxon>
    </lineage>
</organism>
<accession>A0ACC3MQJ3</accession>
<proteinExistence type="predicted"/>
<sequence>MQHLKANWPFTPFAASLVRYAMLKKIIPTAGMHMTEGSAEKHTDENDEPEEIKENGGEDRDAEKRDAREGDAEEDPDENNYTNGIKEDGGEERDVENGDAEEDTAESHEPNETTDGGEEGEAEQGNSREEDAEEEDAERSDADGPLKDGWEPWVRTWVGADDAFEPDPEVLCFVVGSGIDTRHSDFFPGQIKRLTRPDGDSVPKLEDSTYTVPRHLEGGDVLEILTHETNVASAIAGRMSGIAPGATLVDVEADINTCSSDQPLGFTHRSLESRLEDIAQYLSANPSKAIVNLSLGRGEISNFDREKGVCKCSQSWTHPPPPQEWSRADHAIAKITESGALVVTCAGNECCPAFSVSPACNPFTLVVGTVNTTDGTINRWASFGRTVDVYAPGIYVQGADPRSESGDEYVLEDGTSFSAAIVSGLAIRYLTRRGTAWNHGTDFKNALIHSFYANQVARNWYPQVPEIEPEWLAYHYAPAVIGPPPHEPAEEENADAAEAAEDEDNDEDKDTDIDAEGGEEDEDGVASNPV</sequence>
<gene>
    <name evidence="1" type="ORF">LTR37_016056</name>
</gene>